<dbReference type="RefSeq" id="WP_009573889.1">
    <property type="nucleotide sequence ID" value="NZ_CP076252.1"/>
</dbReference>
<evidence type="ECO:0000256" key="2">
    <source>
        <dbReference type="ARBA" id="ARBA00022679"/>
    </source>
</evidence>
<dbReference type="CDD" id="cd07989">
    <property type="entry name" value="LPLAT_AGPAT-like"/>
    <property type="match status" value="1"/>
</dbReference>
<sequence>MIARLIARGCSAAIRLLTGARAFWRGCIPSSERRVYYGNHASHGDFVLIWSSLPAALRREVRPVAAAEYWQRDALRRYLIRSVFNGVLIEREAAQRRRDPVECLCEAVDGGGSLILFPEGTRNTEDGVLPFKSGIYHLARHRPELEFVPVWIDNLKRVMPKGKWLPLPLLCTTTFGEPLRLGAGEDKQAFLERTRAALLALSPEQIEPAR</sequence>
<dbReference type="InterPro" id="IPR002123">
    <property type="entry name" value="Plipid/glycerol_acylTrfase"/>
</dbReference>
<proteinExistence type="predicted"/>
<evidence type="ECO:0000313" key="5">
    <source>
        <dbReference type="EMBL" id="SBV86343.1"/>
    </source>
</evidence>
<dbReference type="PANTHER" id="PTHR10434:SF11">
    <property type="entry name" value="1-ACYL-SN-GLYCEROL-3-PHOSPHATE ACYLTRANSFERASE"/>
    <property type="match status" value="1"/>
</dbReference>
<organism evidence="5 6">
    <name type="scientific">Xanthomonas graminis pv. graminis</name>
    <dbReference type="NCBI Taxonomy" id="134874"/>
    <lineage>
        <taxon>Bacteria</taxon>
        <taxon>Pseudomonadati</taxon>
        <taxon>Pseudomonadota</taxon>
        <taxon>Gammaproteobacteria</taxon>
        <taxon>Lysobacterales</taxon>
        <taxon>Lysobacteraceae</taxon>
        <taxon>Xanthomonas</taxon>
        <taxon>Xanthomonas translucens group</taxon>
        <taxon>Xanthomonas graminis</taxon>
    </lineage>
</organism>
<evidence type="ECO:0000256" key="1">
    <source>
        <dbReference type="ARBA" id="ARBA00005189"/>
    </source>
</evidence>
<evidence type="ECO:0000259" key="4">
    <source>
        <dbReference type="SMART" id="SM00563"/>
    </source>
</evidence>
<dbReference type="SUPFAM" id="SSF69593">
    <property type="entry name" value="Glycerol-3-phosphate (1)-acyltransferase"/>
    <property type="match status" value="1"/>
</dbReference>
<evidence type="ECO:0000313" key="6">
    <source>
        <dbReference type="Proteomes" id="UP000184997"/>
    </source>
</evidence>
<protein>
    <submittedName>
        <fullName evidence="5">Acyltransferase</fullName>
    </submittedName>
</protein>
<dbReference type="EMBL" id="FLUK01000029">
    <property type="protein sequence ID" value="SBV86343.1"/>
    <property type="molecule type" value="Genomic_DNA"/>
</dbReference>
<dbReference type="Proteomes" id="UP000184997">
    <property type="component" value="Unassembled WGS sequence"/>
</dbReference>
<dbReference type="GO" id="GO:0006654">
    <property type="term" value="P:phosphatidic acid biosynthetic process"/>
    <property type="evidence" value="ECO:0007669"/>
    <property type="project" value="TreeGrafter"/>
</dbReference>
<dbReference type="GO" id="GO:0003841">
    <property type="term" value="F:1-acylglycerol-3-phosphate O-acyltransferase activity"/>
    <property type="evidence" value="ECO:0007669"/>
    <property type="project" value="TreeGrafter"/>
</dbReference>
<dbReference type="AlphaFoldDB" id="A0A1M4I9H2"/>
<gene>
    <name evidence="5" type="ORF">XTGNCPPB3709_0238</name>
</gene>
<dbReference type="PANTHER" id="PTHR10434">
    <property type="entry name" value="1-ACYL-SN-GLYCEROL-3-PHOSPHATE ACYLTRANSFERASE"/>
    <property type="match status" value="1"/>
</dbReference>
<keyword evidence="2 5" id="KW-0808">Transferase</keyword>
<evidence type="ECO:0000256" key="3">
    <source>
        <dbReference type="ARBA" id="ARBA00023315"/>
    </source>
</evidence>
<comment type="pathway">
    <text evidence="1">Lipid metabolism.</text>
</comment>
<keyword evidence="3 5" id="KW-0012">Acyltransferase</keyword>
<dbReference type="Pfam" id="PF01553">
    <property type="entry name" value="Acyltransferase"/>
    <property type="match status" value="1"/>
</dbReference>
<name>A0A1M4I9H2_9XANT</name>
<accession>A0A1M4I9H2</accession>
<feature type="domain" description="Phospholipid/glycerol acyltransferase" evidence="4">
    <location>
        <begin position="34"/>
        <end position="155"/>
    </location>
</feature>
<dbReference type="SMART" id="SM00563">
    <property type="entry name" value="PlsC"/>
    <property type="match status" value="1"/>
</dbReference>
<reference evidence="6" key="1">
    <citation type="submission" date="2016-07" db="EMBL/GenBank/DDBJ databases">
        <authorList>
            <person name="Florea S."/>
            <person name="Webb J.S."/>
            <person name="Jaromczyk J."/>
            <person name="Schardl C.L."/>
        </authorList>
    </citation>
    <scope>NUCLEOTIDE SEQUENCE [LARGE SCALE GENOMIC DNA]</scope>
</reference>